<feature type="region of interest" description="Disordered" evidence="9">
    <location>
        <begin position="151"/>
        <end position="176"/>
    </location>
</feature>
<name>A0A947GH11_HYDSH</name>
<comment type="cofactor">
    <cofactor evidence="8">
        <name>Zn(2+)</name>
        <dbReference type="ChEBI" id="CHEBI:29105"/>
    </cofactor>
    <text evidence="8">Binds 1 zinc ion.</text>
</comment>
<dbReference type="EMBL" id="JAHHQF010000043">
    <property type="protein sequence ID" value="MBT9281798.1"/>
    <property type="molecule type" value="Genomic_DNA"/>
</dbReference>
<evidence type="ECO:0000313" key="12">
    <source>
        <dbReference type="Proteomes" id="UP000748108"/>
    </source>
</evidence>
<dbReference type="Pfam" id="PF22811">
    <property type="entry name" value="Zn_ribbon_NrdR"/>
    <property type="match status" value="1"/>
</dbReference>
<gene>
    <name evidence="8 11" type="primary">nrdR</name>
    <name evidence="11" type="ORF">KM312_03945</name>
</gene>
<dbReference type="Proteomes" id="UP000748108">
    <property type="component" value="Unassembled WGS sequence"/>
</dbReference>
<evidence type="ECO:0000256" key="2">
    <source>
        <dbReference type="ARBA" id="ARBA00022741"/>
    </source>
</evidence>
<reference evidence="11" key="1">
    <citation type="journal article" date="2021" name="Microbiology">
        <title>Metagenomic Analysis of the Microbial Community in the Underground Coal Fire Area (Kemerovo Region, Russia) Revealed Predominance of Thermophilic Members of the Phyla Deinococcus-thermus, Aquificae, and Firmicutes.</title>
        <authorList>
            <person name="Kadnikov V."/>
            <person name="Mardanov A.V."/>
            <person name="Beletsky A.V."/>
            <person name="Karnachuk O.V."/>
            <person name="Ravin N.V."/>
        </authorList>
    </citation>
    <scope>NUCLEOTIDE SEQUENCE</scope>
    <source>
        <strain evidence="11">RBS10-49</strain>
    </source>
</reference>
<dbReference type="AlphaFoldDB" id="A0A947GH11"/>
<comment type="caution">
    <text evidence="11">The sequence shown here is derived from an EMBL/GenBank/DDBJ whole genome shotgun (WGS) entry which is preliminary data.</text>
</comment>
<feature type="domain" description="ATP-cone" evidence="10">
    <location>
        <begin position="49"/>
        <end position="139"/>
    </location>
</feature>
<comment type="similarity">
    <text evidence="8">Belongs to the NrdR family.</text>
</comment>
<evidence type="ECO:0000313" key="11">
    <source>
        <dbReference type="EMBL" id="MBT9281798.1"/>
    </source>
</evidence>
<dbReference type="PANTHER" id="PTHR30455:SF2">
    <property type="entry name" value="TRANSCRIPTIONAL REPRESSOR NRDR"/>
    <property type="match status" value="1"/>
</dbReference>
<dbReference type="GO" id="GO:0003677">
    <property type="term" value="F:DNA binding"/>
    <property type="evidence" value="ECO:0007669"/>
    <property type="project" value="UniProtKB-KW"/>
</dbReference>
<evidence type="ECO:0000256" key="5">
    <source>
        <dbReference type="ARBA" id="ARBA00023015"/>
    </source>
</evidence>
<keyword evidence="5 8" id="KW-0805">Transcription regulation</keyword>
<dbReference type="Pfam" id="PF03477">
    <property type="entry name" value="ATP-cone"/>
    <property type="match status" value="1"/>
</dbReference>
<dbReference type="HAMAP" id="MF_00440">
    <property type="entry name" value="NrdR"/>
    <property type="match status" value="1"/>
</dbReference>
<keyword evidence="3 8" id="KW-0862">Zinc</keyword>
<keyword evidence="6 8" id="KW-0238">DNA-binding</keyword>
<dbReference type="InterPro" id="IPR055173">
    <property type="entry name" value="NrdR-like_N"/>
</dbReference>
<dbReference type="PROSITE" id="PS51161">
    <property type="entry name" value="ATP_CONE"/>
    <property type="match status" value="1"/>
</dbReference>
<dbReference type="GO" id="GO:0045892">
    <property type="term" value="P:negative regulation of DNA-templated transcription"/>
    <property type="evidence" value="ECO:0007669"/>
    <property type="project" value="UniProtKB-UniRule"/>
</dbReference>
<dbReference type="GO" id="GO:0005524">
    <property type="term" value="F:ATP binding"/>
    <property type="evidence" value="ECO:0007669"/>
    <property type="project" value="UniProtKB-UniRule"/>
</dbReference>
<keyword evidence="8" id="KW-0863">Zinc-finger</keyword>
<keyword evidence="2 8" id="KW-0547">Nucleotide-binding</keyword>
<dbReference type="NCBIfam" id="TIGR00244">
    <property type="entry name" value="transcriptional regulator NrdR"/>
    <property type="match status" value="1"/>
</dbReference>
<feature type="zinc finger region" evidence="8">
    <location>
        <begin position="3"/>
        <end position="34"/>
    </location>
</feature>
<evidence type="ECO:0000256" key="1">
    <source>
        <dbReference type="ARBA" id="ARBA00022491"/>
    </source>
</evidence>
<evidence type="ECO:0000256" key="7">
    <source>
        <dbReference type="ARBA" id="ARBA00023163"/>
    </source>
</evidence>
<keyword evidence="1 8" id="KW-0678">Repressor</keyword>
<protein>
    <recommendedName>
        <fullName evidence="8">Transcriptional repressor NrdR</fullName>
    </recommendedName>
</protein>
<dbReference type="PANTHER" id="PTHR30455">
    <property type="entry name" value="TRANSCRIPTIONAL REPRESSOR NRDR"/>
    <property type="match status" value="1"/>
</dbReference>
<dbReference type="InterPro" id="IPR003796">
    <property type="entry name" value="RNR_NrdR-like"/>
</dbReference>
<evidence type="ECO:0000256" key="3">
    <source>
        <dbReference type="ARBA" id="ARBA00022833"/>
    </source>
</evidence>
<organism evidence="11 12">
    <name type="scientific">Hydrogenibacillus schlegelii</name>
    <name type="common">Bacillus schlegelii</name>
    <dbReference type="NCBI Taxonomy" id="1484"/>
    <lineage>
        <taxon>Bacteria</taxon>
        <taxon>Bacillati</taxon>
        <taxon>Bacillota</taxon>
        <taxon>Bacilli</taxon>
        <taxon>Bacillales</taxon>
        <taxon>Bacillales Family X. Incertae Sedis</taxon>
        <taxon>Hydrogenibacillus</taxon>
    </lineage>
</organism>
<dbReference type="GO" id="GO:0008270">
    <property type="term" value="F:zinc ion binding"/>
    <property type="evidence" value="ECO:0007669"/>
    <property type="project" value="UniProtKB-UniRule"/>
</dbReference>
<evidence type="ECO:0000259" key="10">
    <source>
        <dbReference type="PROSITE" id="PS51161"/>
    </source>
</evidence>
<evidence type="ECO:0000256" key="4">
    <source>
        <dbReference type="ARBA" id="ARBA00022840"/>
    </source>
</evidence>
<evidence type="ECO:0000256" key="9">
    <source>
        <dbReference type="SAM" id="MobiDB-lite"/>
    </source>
</evidence>
<keyword evidence="4 8" id="KW-0067">ATP-binding</keyword>
<accession>A0A947GH11</accession>
<comment type="function">
    <text evidence="8">Negatively regulates transcription of bacterial ribonucleotide reductase nrd genes and operons by binding to NrdR-boxes.</text>
</comment>
<keyword evidence="8" id="KW-0479">Metal-binding</keyword>
<evidence type="ECO:0000256" key="8">
    <source>
        <dbReference type="HAMAP-Rule" id="MF_00440"/>
    </source>
</evidence>
<keyword evidence="7 8" id="KW-0804">Transcription</keyword>
<evidence type="ECO:0000256" key="6">
    <source>
        <dbReference type="ARBA" id="ARBA00023125"/>
    </source>
</evidence>
<sequence>MRCPYCGHGETRVLESRPAQDGRAIRRRRECVRCLQRFTTFETVEMEPLVVVKKDGTREPFQAEKIVRGLMRACVKRPVSLETMRAIAEDVEREARARGQREIASTAIGEAVLERLLDVDQVAYVRFASVYRAFADIDGFLEELSRLEARRPAAAGAGERRADAGGPAEGREEEDP</sequence>
<dbReference type="InterPro" id="IPR005144">
    <property type="entry name" value="ATP-cone_dom"/>
</dbReference>
<proteinExistence type="inferred from homology"/>